<dbReference type="SUPFAM" id="SSF53098">
    <property type="entry name" value="Ribonuclease H-like"/>
    <property type="match status" value="2"/>
</dbReference>
<dbReference type="InterPro" id="IPR001584">
    <property type="entry name" value="Integrase_cat-core"/>
</dbReference>
<dbReference type="Pfam" id="PF00665">
    <property type="entry name" value="rve"/>
    <property type="match status" value="1"/>
</dbReference>
<proteinExistence type="predicted"/>
<gene>
    <name evidence="3" type="ORF">RHGRI_030925</name>
</gene>
<dbReference type="Pfam" id="PF17921">
    <property type="entry name" value="Integrase_H2C2"/>
    <property type="match status" value="1"/>
</dbReference>
<evidence type="ECO:0000313" key="3">
    <source>
        <dbReference type="EMBL" id="KAG5524092.1"/>
    </source>
</evidence>
<dbReference type="EMBL" id="JACTNZ010000011">
    <property type="protein sequence ID" value="KAG5524092.1"/>
    <property type="molecule type" value="Genomic_DNA"/>
</dbReference>
<organism evidence="3 4">
    <name type="scientific">Rhododendron griersonianum</name>
    <dbReference type="NCBI Taxonomy" id="479676"/>
    <lineage>
        <taxon>Eukaryota</taxon>
        <taxon>Viridiplantae</taxon>
        <taxon>Streptophyta</taxon>
        <taxon>Embryophyta</taxon>
        <taxon>Tracheophyta</taxon>
        <taxon>Spermatophyta</taxon>
        <taxon>Magnoliopsida</taxon>
        <taxon>eudicotyledons</taxon>
        <taxon>Gunneridae</taxon>
        <taxon>Pentapetalae</taxon>
        <taxon>asterids</taxon>
        <taxon>Ericales</taxon>
        <taxon>Ericaceae</taxon>
        <taxon>Ericoideae</taxon>
        <taxon>Rhodoreae</taxon>
        <taxon>Rhododendron</taxon>
    </lineage>
</organism>
<dbReference type="InterPro" id="IPR012337">
    <property type="entry name" value="RNaseH-like_sf"/>
</dbReference>
<dbReference type="GO" id="GO:0003676">
    <property type="term" value="F:nucleic acid binding"/>
    <property type="evidence" value="ECO:0007669"/>
    <property type="project" value="InterPro"/>
</dbReference>
<dbReference type="PANTHER" id="PTHR48475">
    <property type="entry name" value="RIBONUCLEASE H"/>
    <property type="match status" value="1"/>
</dbReference>
<dbReference type="AlphaFoldDB" id="A0AAV6I6N4"/>
<evidence type="ECO:0000259" key="2">
    <source>
        <dbReference type="PROSITE" id="PS50994"/>
    </source>
</evidence>
<keyword evidence="1" id="KW-0175">Coiled coil</keyword>
<dbReference type="Gene3D" id="3.30.420.10">
    <property type="entry name" value="Ribonuclease H-like superfamily/Ribonuclease H"/>
    <property type="match status" value="2"/>
</dbReference>
<dbReference type="FunFam" id="3.30.420.10:FF:000032">
    <property type="entry name" value="Retrovirus-related Pol polyprotein from transposon 297-like Protein"/>
    <property type="match status" value="1"/>
</dbReference>
<reference evidence="3" key="1">
    <citation type="submission" date="2020-08" db="EMBL/GenBank/DDBJ databases">
        <title>Plant Genome Project.</title>
        <authorList>
            <person name="Zhang R.-G."/>
        </authorList>
    </citation>
    <scope>NUCLEOTIDE SEQUENCE</scope>
    <source>
        <strain evidence="3">WSP0</strain>
        <tissue evidence="3">Leaf</tissue>
    </source>
</reference>
<evidence type="ECO:0000256" key="1">
    <source>
        <dbReference type="SAM" id="Coils"/>
    </source>
</evidence>
<feature type="domain" description="Integrase catalytic" evidence="2">
    <location>
        <begin position="240"/>
        <end position="399"/>
    </location>
</feature>
<name>A0AAV6I6N4_9ERIC</name>
<dbReference type="InterPro" id="IPR041588">
    <property type="entry name" value="Integrase_H2C2"/>
</dbReference>
<dbReference type="PROSITE" id="PS50994">
    <property type="entry name" value="INTEGRASE"/>
    <property type="match status" value="1"/>
</dbReference>
<accession>A0AAV6I6N4</accession>
<feature type="coiled-coil region" evidence="1">
    <location>
        <begin position="425"/>
        <end position="452"/>
    </location>
</feature>
<dbReference type="GO" id="GO:0015074">
    <property type="term" value="P:DNA integration"/>
    <property type="evidence" value="ECO:0007669"/>
    <property type="project" value="InterPro"/>
</dbReference>
<dbReference type="Gene3D" id="1.10.340.70">
    <property type="match status" value="1"/>
</dbReference>
<dbReference type="InterPro" id="IPR036397">
    <property type="entry name" value="RNaseH_sf"/>
</dbReference>
<evidence type="ECO:0000313" key="4">
    <source>
        <dbReference type="Proteomes" id="UP000823749"/>
    </source>
</evidence>
<keyword evidence="4" id="KW-1185">Reference proteome</keyword>
<sequence>MAVDAKHLELKVYGDSMLIINQFLDIYEVRKHELVPFNNYVRRLIAWLGDVTLEHVLHGENRQADALAKLASTLALPDHETHVPIYRSWVIPPIFESEDNGEREVNVVSVLENEIEDWRQPFIDYLQHGKLPDDPHRRMDVKRHAPRFIYYKDTLYRRSFEGLFLRCLGENEAKQALEEAHSGICGAHQSSPKLHFQIKRMGYDWLTMVKDCMEYAKRCHACQIHANFMHQPPELLHPTVASWPFDAWGLDVVGPLPKSSGSHLYILAVTDYFSKWAEAIPLKEVKKENVVNFIRTHLIFRYGVPRHVITDNGKSFCNSAVTRLCQKFGFKQHASTMYNPPANGLAEAFNKTLGSLLKKVVAKVKRDWPERMEEALWAYRTTYRTPTQATPYSLVYGVEAVLPLERQIPSLRVAIQEDLTHEDNARLRLEELEALNEKRLEAQQRLECYQARMSKSFNKKVRLHSFQKGDLVLAVRRPINTTHKIGGKFVPKWDGPYVVQEVYSSGAYKLVAEDGLRVGPINGKFLKRYYP</sequence>
<protein>
    <recommendedName>
        <fullName evidence="2">Integrase catalytic domain-containing protein</fullName>
    </recommendedName>
</protein>
<comment type="caution">
    <text evidence="3">The sequence shown here is derived from an EMBL/GenBank/DDBJ whole genome shotgun (WGS) entry which is preliminary data.</text>
</comment>
<dbReference type="PANTHER" id="PTHR48475:SF1">
    <property type="entry name" value="RNASE H TYPE-1 DOMAIN-CONTAINING PROTEIN"/>
    <property type="match status" value="1"/>
</dbReference>
<dbReference type="Proteomes" id="UP000823749">
    <property type="component" value="Chromosome 11"/>
</dbReference>